<dbReference type="InterPro" id="IPR023393">
    <property type="entry name" value="START-like_dom_sf"/>
</dbReference>
<dbReference type="Proteomes" id="UP000315115">
    <property type="component" value="Chromosome 2"/>
</dbReference>
<dbReference type="InterPro" id="IPR029442">
    <property type="entry name" value="GyrI-like"/>
</dbReference>
<dbReference type="Gene3D" id="3.30.530.20">
    <property type="match status" value="1"/>
</dbReference>
<dbReference type="RefSeq" id="WP_138955386.1">
    <property type="nucleotide sequence ID" value="NZ_AP019799.1"/>
</dbReference>
<evidence type="ECO:0000259" key="1">
    <source>
        <dbReference type="SMART" id="SM00871"/>
    </source>
</evidence>
<dbReference type="SUPFAM" id="SSF55136">
    <property type="entry name" value="Probable bacterial effector-binding domain"/>
    <property type="match status" value="1"/>
</dbReference>
<dbReference type="CDD" id="cd07818">
    <property type="entry name" value="SRPBCC_1"/>
    <property type="match status" value="1"/>
</dbReference>
<dbReference type="InterPro" id="IPR010499">
    <property type="entry name" value="AraC_E-bd"/>
</dbReference>
<organism evidence="2 3">
    <name type="scientific">Vibrio rotiferianus</name>
    <dbReference type="NCBI Taxonomy" id="190895"/>
    <lineage>
        <taxon>Bacteria</taxon>
        <taxon>Pseudomonadati</taxon>
        <taxon>Pseudomonadota</taxon>
        <taxon>Gammaproteobacteria</taxon>
        <taxon>Vibrionales</taxon>
        <taxon>Vibrionaceae</taxon>
        <taxon>Vibrio</taxon>
    </lineage>
</organism>
<proteinExistence type="predicted"/>
<dbReference type="SUPFAM" id="SSF55961">
    <property type="entry name" value="Bet v1-like"/>
    <property type="match status" value="1"/>
</dbReference>
<dbReference type="Gene3D" id="3.20.80.10">
    <property type="entry name" value="Regulatory factor, effector binding domain"/>
    <property type="match status" value="1"/>
</dbReference>
<sequence length="309" mass="35487">MLSYEVSKSIEISRTQSETIDYLKDYTNWQEWSPWLILEPNCELTFSEEQGKVGSGYQWNGKRIGTGAIVLESTQEHRLDMELHFFRPFQSHAKVTFIVMPSSNGCTVEWQMQSRVPWFLIFFKTMVKSMIEMDYERGLRMLKSQLETGQILSQLKDLGLRKQNEISYIGLPGAGTLSEVPAVMQEHVSRLFDMADKENLPVTGELFCFYLSMDMKRGYFEFITCLPVQTGVVATGDFVAGTIPTCETYAVEHKGEYQFLGNAWSYAMNLTRYNGIKVKTKPLGIERYLNNPNDTDKADLLTEVIVFKK</sequence>
<dbReference type="Pfam" id="PF10604">
    <property type="entry name" value="Polyketide_cyc2"/>
    <property type="match status" value="1"/>
</dbReference>
<gene>
    <name evidence="2" type="ORF">VroAM7_34650</name>
</gene>
<feature type="domain" description="AraC effector-binding" evidence="1">
    <location>
        <begin position="156"/>
        <end position="309"/>
    </location>
</feature>
<dbReference type="InterPro" id="IPR019587">
    <property type="entry name" value="Polyketide_cyclase/dehydratase"/>
</dbReference>
<name>A0A510IAL5_9VIBR</name>
<dbReference type="AlphaFoldDB" id="A0A510IAL5"/>
<evidence type="ECO:0000313" key="3">
    <source>
        <dbReference type="Proteomes" id="UP000315115"/>
    </source>
</evidence>
<dbReference type="SMART" id="SM00871">
    <property type="entry name" value="AraC_E_bind"/>
    <property type="match status" value="1"/>
</dbReference>
<reference evidence="3" key="1">
    <citation type="submission" date="2019-07" db="EMBL/GenBank/DDBJ databases">
        <title>Complete Genome Sequences of Vibrion rotiferianus strain AM7.</title>
        <authorList>
            <person name="Miyazaki K."/>
            <person name="Wiseschart A."/>
            <person name="Pootanakit K."/>
            <person name="Ishimori K."/>
            <person name="Kitahara K."/>
        </authorList>
    </citation>
    <scope>NUCLEOTIDE SEQUENCE [LARGE SCALE GENOMIC DNA]</scope>
    <source>
        <strain evidence="3">AM7</strain>
    </source>
</reference>
<accession>A0A510IAL5</accession>
<protein>
    <submittedName>
        <fullName evidence="2">Transcriptional regulator</fullName>
    </submittedName>
</protein>
<dbReference type="EMBL" id="AP019799">
    <property type="protein sequence ID" value="BBL90812.1"/>
    <property type="molecule type" value="Genomic_DNA"/>
</dbReference>
<evidence type="ECO:0000313" key="2">
    <source>
        <dbReference type="EMBL" id="BBL90812.1"/>
    </source>
</evidence>
<dbReference type="InterPro" id="IPR011256">
    <property type="entry name" value="Reg_factor_effector_dom_sf"/>
</dbReference>
<dbReference type="Pfam" id="PF06445">
    <property type="entry name" value="GyrI-like"/>
    <property type="match status" value="1"/>
</dbReference>